<evidence type="ECO:0000313" key="7">
    <source>
        <dbReference type="Proteomes" id="UP000325081"/>
    </source>
</evidence>
<dbReference type="SUPFAM" id="SSF50630">
    <property type="entry name" value="Acid proteases"/>
    <property type="match status" value="1"/>
</dbReference>
<dbReference type="GO" id="GO:0005576">
    <property type="term" value="C:extracellular region"/>
    <property type="evidence" value="ECO:0007669"/>
    <property type="project" value="TreeGrafter"/>
</dbReference>
<dbReference type="InterPro" id="IPR032861">
    <property type="entry name" value="TAXi_N"/>
</dbReference>
<name>A0A5A7QFJ1_STRAF</name>
<comment type="caution">
    <text evidence="6">The sequence shown here is derived from an EMBL/GenBank/DDBJ whole genome shotgun (WGS) entry which is preliminary data.</text>
</comment>
<keyword evidence="4" id="KW-0732">Signal</keyword>
<keyword evidence="7" id="KW-1185">Reference proteome</keyword>
<feature type="signal peptide" evidence="4">
    <location>
        <begin position="1"/>
        <end position="18"/>
    </location>
</feature>
<sequence length="278" mass="30093">MLTCRAFLLFLTVSTIAGTRIPLTHTNSPTTRRHLATDPRVPVTTIIFHIAYNVTLGVGTPPQEQTLFVDTGSNLLWFNCFPMDTLTPAFNSTNSTSFVPVPCADSSDPNAKYCSHDNNFGCDPSGVCTYDYWYMDGSNTQGTMALESITVGDSVVPRVPVGCAQAANLSSPMNGILGLGGGFLSLASQSSGTLGGAFSYCLSRAGWLEFGRSNFSTDTQWTPMLHSSKYPIYYYINLTGLAVDGVRLDGIDETSFRMSGRRRWRGDSGHGDDVLDIT</sequence>
<feature type="domain" description="Peptidase A1" evidence="5">
    <location>
        <begin position="52"/>
        <end position="278"/>
    </location>
</feature>
<dbReference type="PANTHER" id="PTHR47967:SF128">
    <property type="entry name" value="ASPARTIC PROTEINASE CDR1-LIKE"/>
    <property type="match status" value="1"/>
</dbReference>
<feature type="chain" id="PRO_5022663500" evidence="4">
    <location>
        <begin position="19"/>
        <end position="278"/>
    </location>
</feature>
<dbReference type="GO" id="GO:0008233">
    <property type="term" value="F:peptidase activity"/>
    <property type="evidence" value="ECO:0007669"/>
    <property type="project" value="UniProtKB-KW"/>
</dbReference>
<dbReference type="AlphaFoldDB" id="A0A5A7QFJ1"/>
<keyword evidence="2 6" id="KW-0645">Protease</keyword>
<dbReference type="InterPro" id="IPR021109">
    <property type="entry name" value="Peptidase_aspartic_dom_sf"/>
</dbReference>
<dbReference type="PANTHER" id="PTHR47967">
    <property type="entry name" value="OS07G0603500 PROTEIN-RELATED"/>
    <property type="match status" value="1"/>
</dbReference>
<gene>
    <name evidence="6" type="ORF">STAS_20954</name>
</gene>
<dbReference type="PROSITE" id="PS51767">
    <property type="entry name" value="PEPTIDASE_A1"/>
    <property type="match status" value="1"/>
</dbReference>
<evidence type="ECO:0000256" key="1">
    <source>
        <dbReference type="ARBA" id="ARBA00007447"/>
    </source>
</evidence>
<dbReference type="GO" id="GO:0006508">
    <property type="term" value="P:proteolysis"/>
    <property type="evidence" value="ECO:0007669"/>
    <property type="project" value="UniProtKB-KW"/>
</dbReference>
<dbReference type="InterPro" id="IPR033121">
    <property type="entry name" value="PEPTIDASE_A1"/>
</dbReference>
<dbReference type="EMBL" id="BKCP01006848">
    <property type="protein sequence ID" value="GER44065.1"/>
    <property type="molecule type" value="Genomic_DNA"/>
</dbReference>
<dbReference type="OrthoDB" id="1722940at2759"/>
<accession>A0A5A7QFJ1</accession>
<evidence type="ECO:0000256" key="4">
    <source>
        <dbReference type="SAM" id="SignalP"/>
    </source>
</evidence>
<dbReference type="Pfam" id="PF14543">
    <property type="entry name" value="TAXi_N"/>
    <property type="match status" value="1"/>
</dbReference>
<dbReference type="Gene3D" id="2.40.70.10">
    <property type="entry name" value="Acid Proteases"/>
    <property type="match status" value="1"/>
</dbReference>
<organism evidence="6 7">
    <name type="scientific">Striga asiatica</name>
    <name type="common">Asiatic witchweed</name>
    <name type="synonym">Buchnera asiatica</name>
    <dbReference type="NCBI Taxonomy" id="4170"/>
    <lineage>
        <taxon>Eukaryota</taxon>
        <taxon>Viridiplantae</taxon>
        <taxon>Streptophyta</taxon>
        <taxon>Embryophyta</taxon>
        <taxon>Tracheophyta</taxon>
        <taxon>Spermatophyta</taxon>
        <taxon>Magnoliopsida</taxon>
        <taxon>eudicotyledons</taxon>
        <taxon>Gunneridae</taxon>
        <taxon>Pentapetalae</taxon>
        <taxon>asterids</taxon>
        <taxon>lamiids</taxon>
        <taxon>Lamiales</taxon>
        <taxon>Orobanchaceae</taxon>
        <taxon>Buchnereae</taxon>
        <taxon>Striga</taxon>
    </lineage>
</organism>
<protein>
    <submittedName>
        <fullName evidence="6">Eukaryotic aspartyl protease family protein</fullName>
    </submittedName>
</protein>
<evidence type="ECO:0000313" key="6">
    <source>
        <dbReference type="EMBL" id="GER44065.1"/>
    </source>
</evidence>
<keyword evidence="3" id="KW-0378">Hydrolase</keyword>
<proteinExistence type="inferred from homology"/>
<reference evidence="7" key="1">
    <citation type="journal article" date="2019" name="Curr. Biol.">
        <title>Genome Sequence of Striga asiatica Provides Insight into the Evolution of Plant Parasitism.</title>
        <authorList>
            <person name="Yoshida S."/>
            <person name="Kim S."/>
            <person name="Wafula E.K."/>
            <person name="Tanskanen J."/>
            <person name="Kim Y.M."/>
            <person name="Honaas L."/>
            <person name="Yang Z."/>
            <person name="Spallek T."/>
            <person name="Conn C.E."/>
            <person name="Ichihashi Y."/>
            <person name="Cheong K."/>
            <person name="Cui S."/>
            <person name="Der J.P."/>
            <person name="Gundlach H."/>
            <person name="Jiao Y."/>
            <person name="Hori C."/>
            <person name="Ishida J.K."/>
            <person name="Kasahara H."/>
            <person name="Kiba T."/>
            <person name="Kim M.S."/>
            <person name="Koo N."/>
            <person name="Laohavisit A."/>
            <person name="Lee Y.H."/>
            <person name="Lumba S."/>
            <person name="McCourt P."/>
            <person name="Mortimer J.C."/>
            <person name="Mutuku J.M."/>
            <person name="Nomura T."/>
            <person name="Sasaki-Sekimoto Y."/>
            <person name="Seto Y."/>
            <person name="Wang Y."/>
            <person name="Wakatake T."/>
            <person name="Sakakibara H."/>
            <person name="Demura T."/>
            <person name="Yamaguchi S."/>
            <person name="Yoneyama K."/>
            <person name="Manabe R.I."/>
            <person name="Nelson D.C."/>
            <person name="Schulman A.H."/>
            <person name="Timko M.P."/>
            <person name="dePamphilis C.W."/>
            <person name="Choi D."/>
            <person name="Shirasu K."/>
        </authorList>
    </citation>
    <scope>NUCLEOTIDE SEQUENCE [LARGE SCALE GENOMIC DNA]</scope>
    <source>
        <strain evidence="7">cv. UVA1</strain>
    </source>
</reference>
<evidence type="ECO:0000256" key="2">
    <source>
        <dbReference type="ARBA" id="ARBA00022670"/>
    </source>
</evidence>
<evidence type="ECO:0000259" key="5">
    <source>
        <dbReference type="PROSITE" id="PS51767"/>
    </source>
</evidence>
<dbReference type="InterPro" id="IPR051708">
    <property type="entry name" value="Plant_Aspart_Prot_A1"/>
</dbReference>
<comment type="similarity">
    <text evidence="1">Belongs to the peptidase A1 family.</text>
</comment>
<dbReference type="Proteomes" id="UP000325081">
    <property type="component" value="Unassembled WGS sequence"/>
</dbReference>
<evidence type="ECO:0000256" key="3">
    <source>
        <dbReference type="ARBA" id="ARBA00022801"/>
    </source>
</evidence>